<dbReference type="GeneTree" id="ENSGT01150000286907"/>
<dbReference type="Ensembl" id="ENSLACT00000011636.1">
    <property type="protein sequence ID" value="ENSLACP00000011547.1"/>
    <property type="gene ID" value="ENSLACG00000010160.1"/>
</dbReference>
<dbReference type="PROSITE" id="PS50835">
    <property type="entry name" value="IG_LIKE"/>
    <property type="match status" value="1"/>
</dbReference>
<dbReference type="InterPro" id="IPR003599">
    <property type="entry name" value="Ig_sub"/>
</dbReference>
<dbReference type="HOGENOM" id="CLU_076258_0_0_1"/>
<dbReference type="eggNOG" id="ENOG502RFMV">
    <property type="taxonomic scope" value="Eukaryota"/>
</dbReference>
<reference evidence="3" key="3">
    <citation type="submission" date="2025-09" db="UniProtKB">
        <authorList>
            <consortium name="Ensembl"/>
        </authorList>
    </citation>
    <scope>IDENTIFICATION</scope>
</reference>
<feature type="transmembrane region" description="Helical" evidence="1">
    <location>
        <begin position="230"/>
        <end position="249"/>
    </location>
</feature>
<evidence type="ECO:0000313" key="3">
    <source>
        <dbReference type="Ensembl" id="ENSLACP00000011547.1"/>
    </source>
</evidence>
<keyword evidence="1" id="KW-0812">Transmembrane</keyword>
<dbReference type="AlphaFoldDB" id="H3APH6"/>
<dbReference type="Gene3D" id="2.60.40.10">
    <property type="entry name" value="Immunoglobulins"/>
    <property type="match status" value="2"/>
</dbReference>
<protein>
    <recommendedName>
        <fullName evidence="2">Ig-like domain-containing protein</fullName>
    </recommendedName>
</protein>
<dbReference type="InParanoid" id="H3APH6"/>
<dbReference type="GO" id="GO:2001204">
    <property type="term" value="P:regulation of osteoclast development"/>
    <property type="evidence" value="ECO:0007669"/>
    <property type="project" value="TreeGrafter"/>
</dbReference>
<dbReference type="EMBL" id="AFYH01189789">
    <property type="status" value="NOT_ANNOTATED_CDS"/>
    <property type="molecule type" value="Genomic_DNA"/>
</dbReference>
<dbReference type="CDD" id="cd00096">
    <property type="entry name" value="Ig"/>
    <property type="match status" value="1"/>
</dbReference>
<dbReference type="GO" id="GO:0005886">
    <property type="term" value="C:plasma membrane"/>
    <property type="evidence" value="ECO:0007669"/>
    <property type="project" value="TreeGrafter"/>
</dbReference>
<accession>H3APH6</accession>
<dbReference type="EMBL" id="AFYH01189790">
    <property type="status" value="NOT_ANNOTATED_CDS"/>
    <property type="molecule type" value="Genomic_DNA"/>
</dbReference>
<dbReference type="InterPro" id="IPR042836">
    <property type="entry name" value="SIG15"/>
</dbReference>
<evidence type="ECO:0000256" key="1">
    <source>
        <dbReference type="SAM" id="Phobius"/>
    </source>
</evidence>
<evidence type="ECO:0000259" key="2">
    <source>
        <dbReference type="PROSITE" id="PS50835"/>
    </source>
</evidence>
<dbReference type="PANTHER" id="PTHR46942">
    <property type="entry name" value="SIALIC ACID-BINDING IG-LIKE LECTIN 15"/>
    <property type="match status" value="1"/>
</dbReference>
<evidence type="ECO:0000313" key="4">
    <source>
        <dbReference type="Proteomes" id="UP000008672"/>
    </source>
</evidence>
<dbReference type="EMBL" id="AFYH01189788">
    <property type="status" value="NOT_ANNOTATED_CDS"/>
    <property type="molecule type" value="Genomic_DNA"/>
</dbReference>
<reference evidence="3" key="2">
    <citation type="submission" date="2025-08" db="UniProtKB">
        <authorList>
            <consortium name="Ensembl"/>
        </authorList>
    </citation>
    <scope>IDENTIFICATION</scope>
</reference>
<feature type="domain" description="Ig-like" evidence="2">
    <location>
        <begin position="130"/>
        <end position="217"/>
    </location>
</feature>
<dbReference type="Pfam" id="PF07679">
    <property type="entry name" value="I-set"/>
    <property type="match status" value="1"/>
</dbReference>
<dbReference type="InterPro" id="IPR036179">
    <property type="entry name" value="Ig-like_dom_sf"/>
</dbReference>
<dbReference type="SMART" id="SM00408">
    <property type="entry name" value="IGc2"/>
    <property type="match status" value="1"/>
</dbReference>
<name>H3APH6_LATCH</name>
<dbReference type="InterPro" id="IPR003598">
    <property type="entry name" value="Ig_sub2"/>
</dbReference>
<dbReference type="InterPro" id="IPR007110">
    <property type="entry name" value="Ig-like_dom"/>
</dbReference>
<keyword evidence="4" id="KW-1185">Reference proteome</keyword>
<dbReference type="InterPro" id="IPR013098">
    <property type="entry name" value="Ig_I-set"/>
</dbReference>
<dbReference type="InterPro" id="IPR013106">
    <property type="entry name" value="Ig_V-set"/>
</dbReference>
<proteinExistence type="predicted"/>
<dbReference type="SUPFAM" id="SSF48726">
    <property type="entry name" value="Immunoglobulin"/>
    <property type="match status" value="2"/>
</dbReference>
<reference evidence="4" key="1">
    <citation type="submission" date="2011-08" db="EMBL/GenBank/DDBJ databases">
        <title>The draft genome of Latimeria chalumnae.</title>
        <authorList>
            <person name="Di Palma F."/>
            <person name="Alfoldi J."/>
            <person name="Johnson J."/>
            <person name="Berlin A."/>
            <person name="Gnerre S."/>
            <person name="Jaffe D."/>
            <person name="MacCallum I."/>
            <person name="Young S."/>
            <person name="Walker B.J."/>
            <person name="Lander E."/>
            <person name="Lindblad-Toh K."/>
        </authorList>
    </citation>
    <scope>NUCLEOTIDE SEQUENCE [LARGE SCALE GENOMIC DNA]</scope>
    <source>
        <strain evidence="4">Wild caught</strain>
    </source>
</reference>
<dbReference type="GO" id="GO:0032956">
    <property type="term" value="P:regulation of actin cytoskeleton organization"/>
    <property type="evidence" value="ECO:0007669"/>
    <property type="project" value="TreeGrafter"/>
</dbReference>
<dbReference type="SMART" id="SM00409">
    <property type="entry name" value="IG"/>
    <property type="match status" value="2"/>
</dbReference>
<dbReference type="EMBL" id="AFYH01189791">
    <property type="status" value="NOT_ANNOTATED_CDS"/>
    <property type="molecule type" value="Genomic_DNA"/>
</dbReference>
<keyword evidence="1" id="KW-0472">Membrane</keyword>
<dbReference type="Proteomes" id="UP000008672">
    <property type="component" value="Unassembled WGS sequence"/>
</dbReference>
<dbReference type="GO" id="GO:0045124">
    <property type="term" value="P:regulation of bone resorption"/>
    <property type="evidence" value="ECO:0007669"/>
    <property type="project" value="TreeGrafter"/>
</dbReference>
<organism evidence="3 4">
    <name type="scientific">Latimeria chalumnae</name>
    <name type="common">Coelacanth</name>
    <dbReference type="NCBI Taxonomy" id="7897"/>
    <lineage>
        <taxon>Eukaryota</taxon>
        <taxon>Metazoa</taxon>
        <taxon>Chordata</taxon>
        <taxon>Craniata</taxon>
        <taxon>Vertebrata</taxon>
        <taxon>Euteleostomi</taxon>
        <taxon>Coelacanthiformes</taxon>
        <taxon>Coelacanthidae</taxon>
        <taxon>Latimeria</taxon>
    </lineage>
</organism>
<dbReference type="PANTHER" id="PTHR46942:SF1">
    <property type="entry name" value="SIALIC ACID-BINDING IG-LIKE LECTIN 15"/>
    <property type="match status" value="1"/>
</dbReference>
<dbReference type="Pfam" id="PF07686">
    <property type="entry name" value="V-set"/>
    <property type="match status" value="1"/>
</dbReference>
<sequence length="258" mass="29221">ADDWSMTVNETVIALKGEPAVLPCTFTYPPSDQSHYITAIWKVKEFHNGPEIFRCIMENVTSADCIVHKNEKGRYRLAGDPKQKNLSLQIDTITYEDRKKYFCRVELSSRTRATFQTPAGTDLHVIRVVPATILNLTAVRGTGGFSLLCMAEGKPLPTITWIGPGNKEIPVTKNLVSQHKIPPYQIQTEIKNVTEDGIYTCKAVNKHGHIEKKVKIEANTQESDFSPEHIVIIVLIVLVLCFIIGILYWKRKGMFYFR</sequence>
<dbReference type="InterPro" id="IPR013783">
    <property type="entry name" value="Ig-like_fold"/>
</dbReference>
<dbReference type="OMA" id="PADPSCE"/>
<keyword evidence="1" id="KW-1133">Transmembrane helix</keyword>